<keyword evidence="11" id="KW-1185">Reference proteome</keyword>
<evidence type="ECO:0000256" key="1">
    <source>
        <dbReference type="ARBA" id="ARBA00004651"/>
    </source>
</evidence>
<comment type="caution">
    <text evidence="10">The sequence shown here is derived from an EMBL/GenBank/DDBJ whole genome shotgun (WGS) entry which is preliminary data.</text>
</comment>
<reference evidence="10 11" key="1">
    <citation type="submission" date="2021-04" db="EMBL/GenBank/DDBJ databases">
        <title>Whole genome sequence of Jiella sp. KSK16Y-1.</title>
        <authorList>
            <person name="Tuo L."/>
        </authorList>
    </citation>
    <scope>NUCLEOTIDE SEQUENCE [LARGE SCALE GENOMIC DNA]</scope>
    <source>
        <strain evidence="10 11">KSK16Y-1</strain>
    </source>
</reference>
<feature type="transmembrane region" description="Helical" evidence="8">
    <location>
        <begin position="71"/>
        <end position="97"/>
    </location>
</feature>
<evidence type="ECO:0000256" key="5">
    <source>
        <dbReference type="ARBA" id="ARBA00022989"/>
    </source>
</evidence>
<evidence type="ECO:0000256" key="7">
    <source>
        <dbReference type="ARBA" id="ARBA00034247"/>
    </source>
</evidence>
<evidence type="ECO:0000256" key="8">
    <source>
        <dbReference type="SAM" id="Phobius"/>
    </source>
</evidence>
<sequence>MTLKLLIAAFLQSLGIVFLATLPYRLALTRVKSQANRRMVSGIVLTACALGSMTVPVTLVDGLIFDMRHVFLILAATYGGVPAAILMAAATLAYRLFVGGPGVPAGVVGIVLCTLLGIAIAQWSRIGGLTRTQRLVLMGLCASLSLAGLAVTPQETAVIVLSHAGPIFVIANFVGVVLTATMLDHEQARVMREQALAEDASHDALTGLVNRRSFDRRAPEVIAKARAQGRPCSLLLVDIDYFKRVNDTHGHPAGDAVLRAVADILNARSGTSGMAARLGGEEFAILLPGVDEISARRKAERLRTEVAETSHDVGDAKISVTVSIGIDTIIDDGRPFQEAFSRADAALYRAKQTGRNRVTAGRAA</sequence>
<keyword evidence="5 8" id="KW-1133">Transmembrane helix</keyword>
<comment type="subcellular location">
    <subcellularLocation>
        <location evidence="1">Cell membrane</location>
        <topology evidence="1">Multi-pass membrane protein</topology>
    </subcellularLocation>
</comment>
<feature type="transmembrane region" description="Helical" evidence="8">
    <location>
        <begin position="158"/>
        <end position="183"/>
    </location>
</feature>
<dbReference type="GO" id="GO:0052621">
    <property type="term" value="F:diguanylate cyclase activity"/>
    <property type="evidence" value="ECO:0007669"/>
    <property type="project" value="UniProtKB-EC"/>
</dbReference>
<dbReference type="PANTHER" id="PTHR45138:SF9">
    <property type="entry name" value="DIGUANYLATE CYCLASE DGCM-RELATED"/>
    <property type="match status" value="1"/>
</dbReference>
<evidence type="ECO:0000313" key="10">
    <source>
        <dbReference type="EMBL" id="MBP0617304.1"/>
    </source>
</evidence>
<keyword evidence="4 8" id="KW-0812">Transmembrane</keyword>
<comment type="catalytic activity">
    <reaction evidence="7">
        <text>2 GTP = 3',3'-c-di-GMP + 2 diphosphate</text>
        <dbReference type="Rhea" id="RHEA:24898"/>
        <dbReference type="ChEBI" id="CHEBI:33019"/>
        <dbReference type="ChEBI" id="CHEBI:37565"/>
        <dbReference type="ChEBI" id="CHEBI:58805"/>
        <dbReference type="EC" id="2.7.7.65"/>
    </reaction>
</comment>
<dbReference type="Gene3D" id="3.30.70.270">
    <property type="match status" value="1"/>
</dbReference>
<feature type="transmembrane region" description="Helical" evidence="8">
    <location>
        <begin position="135"/>
        <end position="152"/>
    </location>
</feature>
<dbReference type="Pfam" id="PF07694">
    <property type="entry name" value="5TM-5TMR_LYT"/>
    <property type="match status" value="1"/>
</dbReference>
<keyword evidence="10" id="KW-0548">Nucleotidyltransferase</keyword>
<gene>
    <name evidence="10" type="ORF">J6595_17090</name>
</gene>
<evidence type="ECO:0000256" key="6">
    <source>
        <dbReference type="ARBA" id="ARBA00023136"/>
    </source>
</evidence>
<keyword evidence="3" id="KW-1003">Cell membrane</keyword>
<dbReference type="InterPro" id="IPR029787">
    <property type="entry name" value="Nucleotide_cyclase"/>
</dbReference>
<keyword evidence="10" id="KW-0808">Transferase</keyword>
<dbReference type="InterPro" id="IPR050469">
    <property type="entry name" value="Diguanylate_Cyclase"/>
</dbReference>
<keyword evidence="6 8" id="KW-0472">Membrane</keyword>
<name>A0ABS4BKP6_9HYPH</name>
<organism evidence="10 11">
    <name type="scientific">Jiella mangrovi</name>
    <dbReference type="NCBI Taxonomy" id="2821407"/>
    <lineage>
        <taxon>Bacteria</taxon>
        <taxon>Pseudomonadati</taxon>
        <taxon>Pseudomonadota</taxon>
        <taxon>Alphaproteobacteria</taxon>
        <taxon>Hyphomicrobiales</taxon>
        <taxon>Aurantimonadaceae</taxon>
        <taxon>Jiella</taxon>
    </lineage>
</organism>
<dbReference type="Pfam" id="PF00990">
    <property type="entry name" value="GGDEF"/>
    <property type="match status" value="1"/>
</dbReference>
<evidence type="ECO:0000259" key="9">
    <source>
        <dbReference type="PROSITE" id="PS50887"/>
    </source>
</evidence>
<dbReference type="RefSeq" id="WP_209595933.1">
    <property type="nucleotide sequence ID" value="NZ_JAGJCF010000015.1"/>
</dbReference>
<dbReference type="CDD" id="cd01949">
    <property type="entry name" value="GGDEF"/>
    <property type="match status" value="1"/>
</dbReference>
<protein>
    <recommendedName>
        <fullName evidence="2">diguanylate cyclase</fullName>
        <ecNumber evidence="2">2.7.7.65</ecNumber>
    </recommendedName>
</protein>
<dbReference type="Proteomes" id="UP000678276">
    <property type="component" value="Unassembled WGS sequence"/>
</dbReference>
<dbReference type="EC" id="2.7.7.65" evidence="2"/>
<feature type="domain" description="GGDEF" evidence="9">
    <location>
        <begin position="230"/>
        <end position="363"/>
    </location>
</feature>
<dbReference type="SMART" id="SM00267">
    <property type="entry name" value="GGDEF"/>
    <property type="match status" value="1"/>
</dbReference>
<dbReference type="InterPro" id="IPR000160">
    <property type="entry name" value="GGDEF_dom"/>
</dbReference>
<dbReference type="PROSITE" id="PS50887">
    <property type="entry name" value="GGDEF"/>
    <property type="match status" value="1"/>
</dbReference>
<evidence type="ECO:0000256" key="4">
    <source>
        <dbReference type="ARBA" id="ARBA00022692"/>
    </source>
</evidence>
<evidence type="ECO:0000256" key="3">
    <source>
        <dbReference type="ARBA" id="ARBA00022475"/>
    </source>
</evidence>
<dbReference type="InterPro" id="IPR011620">
    <property type="entry name" value="Sig_transdc_His_kinase_LytS_TM"/>
</dbReference>
<accession>A0ABS4BKP6</accession>
<feature type="transmembrane region" description="Helical" evidence="8">
    <location>
        <begin position="43"/>
        <end position="64"/>
    </location>
</feature>
<proteinExistence type="predicted"/>
<dbReference type="PANTHER" id="PTHR45138">
    <property type="entry name" value="REGULATORY COMPONENTS OF SENSORY TRANSDUCTION SYSTEM"/>
    <property type="match status" value="1"/>
</dbReference>
<dbReference type="EMBL" id="JAGJCF010000015">
    <property type="protein sequence ID" value="MBP0617304.1"/>
    <property type="molecule type" value="Genomic_DNA"/>
</dbReference>
<dbReference type="InterPro" id="IPR043128">
    <property type="entry name" value="Rev_trsase/Diguanyl_cyclase"/>
</dbReference>
<dbReference type="SUPFAM" id="SSF55073">
    <property type="entry name" value="Nucleotide cyclase"/>
    <property type="match status" value="1"/>
</dbReference>
<evidence type="ECO:0000313" key="11">
    <source>
        <dbReference type="Proteomes" id="UP000678276"/>
    </source>
</evidence>
<dbReference type="NCBIfam" id="TIGR00254">
    <property type="entry name" value="GGDEF"/>
    <property type="match status" value="1"/>
</dbReference>
<feature type="transmembrane region" description="Helical" evidence="8">
    <location>
        <begin position="103"/>
        <end position="123"/>
    </location>
</feature>
<evidence type="ECO:0000256" key="2">
    <source>
        <dbReference type="ARBA" id="ARBA00012528"/>
    </source>
</evidence>